<dbReference type="RefSeq" id="WP_246046284.1">
    <property type="nucleotide sequence ID" value="NZ_BIFX01000001.1"/>
</dbReference>
<dbReference type="AlphaFoldDB" id="A0A326TRV4"/>
<evidence type="ECO:0000313" key="1">
    <source>
        <dbReference type="EMBL" id="PZW17989.1"/>
    </source>
</evidence>
<reference evidence="1 2" key="1">
    <citation type="submission" date="2018-06" db="EMBL/GenBank/DDBJ databases">
        <title>Genomic Encyclopedia of Archaeal and Bacterial Type Strains, Phase II (KMG-II): from individual species to whole genera.</title>
        <authorList>
            <person name="Goeker M."/>
        </authorList>
    </citation>
    <scope>NUCLEOTIDE SEQUENCE [LARGE SCALE GENOMIC DNA]</scope>
    <source>
        <strain evidence="1 2">ATCC BAA-1881</strain>
    </source>
</reference>
<dbReference type="Pfam" id="PF13560">
    <property type="entry name" value="HTH_31"/>
    <property type="match status" value="1"/>
</dbReference>
<gene>
    <name evidence="1" type="ORF">EI42_06446</name>
</gene>
<dbReference type="PANTHER" id="PTHR35010">
    <property type="entry name" value="BLL4672 PROTEIN-RELATED"/>
    <property type="match status" value="1"/>
</dbReference>
<organism evidence="1 2">
    <name type="scientific">Thermosporothrix hazakensis</name>
    <dbReference type="NCBI Taxonomy" id="644383"/>
    <lineage>
        <taxon>Bacteria</taxon>
        <taxon>Bacillati</taxon>
        <taxon>Chloroflexota</taxon>
        <taxon>Ktedonobacteria</taxon>
        <taxon>Ktedonobacterales</taxon>
        <taxon>Thermosporotrichaceae</taxon>
        <taxon>Thermosporothrix</taxon>
    </lineage>
</organism>
<evidence type="ECO:0000313" key="2">
    <source>
        <dbReference type="Proteomes" id="UP000248806"/>
    </source>
</evidence>
<proteinExistence type="predicted"/>
<dbReference type="Gene3D" id="1.10.260.40">
    <property type="entry name" value="lambda repressor-like DNA-binding domains"/>
    <property type="match status" value="1"/>
</dbReference>
<dbReference type="GO" id="GO:0003677">
    <property type="term" value="F:DNA binding"/>
    <property type="evidence" value="ECO:0007669"/>
    <property type="project" value="InterPro"/>
</dbReference>
<name>A0A326TRV4_THEHA</name>
<comment type="caution">
    <text evidence="1">The sequence shown here is derived from an EMBL/GenBank/DDBJ whole genome shotgun (WGS) entry which is preliminary data.</text>
</comment>
<dbReference type="EMBL" id="QKUF01000075">
    <property type="protein sequence ID" value="PZW17989.1"/>
    <property type="molecule type" value="Genomic_DNA"/>
</dbReference>
<dbReference type="PANTHER" id="PTHR35010:SF2">
    <property type="entry name" value="BLL4672 PROTEIN"/>
    <property type="match status" value="1"/>
</dbReference>
<sequence length="74" mass="8324">MMGREQETQRVQELGDVLRTRRARLAPEDVGMPRGSRGRAPGLRRAEVAHLAGVSVDWYPWLEQGRPISVSTQV</sequence>
<accession>A0A326TRV4</accession>
<keyword evidence="2" id="KW-1185">Reference proteome</keyword>
<protein>
    <submittedName>
        <fullName evidence="1">Helix-turn-helix protein</fullName>
    </submittedName>
</protein>
<dbReference type="InterPro" id="IPR010982">
    <property type="entry name" value="Lambda_DNA-bd_dom_sf"/>
</dbReference>
<dbReference type="Proteomes" id="UP000248806">
    <property type="component" value="Unassembled WGS sequence"/>
</dbReference>